<name>A0ABP9RBU4_9PSEU</name>
<dbReference type="PANTHER" id="PTHR38480:SF1">
    <property type="entry name" value="SLR0254 PROTEIN"/>
    <property type="match status" value="1"/>
</dbReference>
<feature type="region of interest" description="Disordered" evidence="5">
    <location>
        <begin position="239"/>
        <end position="262"/>
    </location>
</feature>
<sequence length="262" mass="27340">MVLELRPAKLPSRAVAFGIDLLVMCPVVVALLLVALPGIEGDPAMAAAVGLAVYVGVFVGYPVTMETLTRGRTLGKMAMGLRVVREDGGPIRFRQALARGLGGLIVDFGVASGSTGVIGVLTSLLSERGRRVGDMLAGTLVVRERQGMPEQAELVMPAPLADWAKALQLAGLPDALALRVRQFLGRAGQLDPGRRHALAHDLASQVAAVVSPPPPGDTPPEAYLTAVLVVRRDRALSGPVPAVPEQRRAPAGEESGGFVLPH</sequence>
<feature type="transmembrane region" description="Helical" evidence="6">
    <location>
        <begin position="45"/>
        <end position="64"/>
    </location>
</feature>
<dbReference type="InterPro" id="IPR010432">
    <property type="entry name" value="RDD"/>
</dbReference>
<comment type="subcellular location">
    <subcellularLocation>
        <location evidence="1">Membrane</location>
        <topology evidence="1">Multi-pass membrane protein</topology>
    </subcellularLocation>
</comment>
<feature type="domain" description="RDD" evidence="7">
    <location>
        <begin position="8"/>
        <end position="138"/>
    </location>
</feature>
<evidence type="ECO:0000256" key="2">
    <source>
        <dbReference type="ARBA" id="ARBA00022692"/>
    </source>
</evidence>
<keyword evidence="2 6" id="KW-0812">Transmembrane</keyword>
<evidence type="ECO:0000313" key="9">
    <source>
        <dbReference type="Proteomes" id="UP001428817"/>
    </source>
</evidence>
<organism evidence="8 9">
    <name type="scientific">Pseudonocardia eucalypti</name>
    <dbReference type="NCBI Taxonomy" id="648755"/>
    <lineage>
        <taxon>Bacteria</taxon>
        <taxon>Bacillati</taxon>
        <taxon>Actinomycetota</taxon>
        <taxon>Actinomycetes</taxon>
        <taxon>Pseudonocardiales</taxon>
        <taxon>Pseudonocardiaceae</taxon>
        <taxon>Pseudonocardia</taxon>
    </lineage>
</organism>
<comment type="caution">
    <text evidence="8">The sequence shown here is derived from an EMBL/GenBank/DDBJ whole genome shotgun (WGS) entry which is preliminary data.</text>
</comment>
<evidence type="ECO:0000256" key="1">
    <source>
        <dbReference type="ARBA" id="ARBA00004141"/>
    </source>
</evidence>
<evidence type="ECO:0000256" key="5">
    <source>
        <dbReference type="SAM" id="MobiDB-lite"/>
    </source>
</evidence>
<keyword evidence="9" id="KW-1185">Reference proteome</keyword>
<reference evidence="9" key="1">
    <citation type="journal article" date="2019" name="Int. J. Syst. Evol. Microbiol.">
        <title>The Global Catalogue of Microorganisms (GCM) 10K type strain sequencing project: providing services to taxonomists for standard genome sequencing and annotation.</title>
        <authorList>
            <consortium name="The Broad Institute Genomics Platform"/>
            <consortium name="The Broad Institute Genome Sequencing Center for Infectious Disease"/>
            <person name="Wu L."/>
            <person name="Ma J."/>
        </authorList>
    </citation>
    <scope>NUCLEOTIDE SEQUENCE [LARGE SCALE GENOMIC DNA]</scope>
    <source>
        <strain evidence="9">JCM 18303</strain>
    </source>
</reference>
<gene>
    <name evidence="8" type="ORF">GCM10023321_78960</name>
</gene>
<dbReference type="Pfam" id="PF06271">
    <property type="entry name" value="RDD"/>
    <property type="match status" value="1"/>
</dbReference>
<evidence type="ECO:0000259" key="7">
    <source>
        <dbReference type="Pfam" id="PF06271"/>
    </source>
</evidence>
<dbReference type="EMBL" id="BAABJP010000062">
    <property type="protein sequence ID" value="GAA5174655.1"/>
    <property type="molecule type" value="Genomic_DNA"/>
</dbReference>
<keyword evidence="4 6" id="KW-0472">Membrane</keyword>
<evidence type="ECO:0000256" key="4">
    <source>
        <dbReference type="ARBA" id="ARBA00023136"/>
    </source>
</evidence>
<dbReference type="Proteomes" id="UP001428817">
    <property type="component" value="Unassembled WGS sequence"/>
</dbReference>
<accession>A0ABP9RBU4</accession>
<keyword evidence="3 6" id="KW-1133">Transmembrane helix</keyword>
<dbReference type="PANTHER" id="PTHR38480">
    <property type="entry name" value="SLR0254 PROTEIN"/>
    <property type="match status" value="1"/>
</dbReference>
<protein>
    <submittedName>
        <fullName evidence="8">RDD family protein</fullName>
    </submittedName>
</protein>
<evidence type="ECO:0000256" key="3">
    <source>
        <dbReference type="ARBA" id="ARBA00022989"/>
    </source>
</evidence>
<proteinExistence type="predicted"/>
<evidence type="ECO:0000313" key="8">
    <source>
        <dbReference type="EMBL" id="GAA5174655.1"/>
    </source>
</evidence>
<feature type="transmembrane region" description="Helical" evidence="6">
    <location>
        <begin position="21"/>
        <end position="39"/>
    </location>
</feature>
<evidence type="ECO:0000256" key="6">
    <source>
        <dbReference type="SAM" id="Phobius"/>
    </source>
</evidence>